<proteinExistence type="predicted"/>
<dbReference type="AlphaFoldDB" id="A0A542YTG3"/>
<dbReference type="EMBL" id="VFOP01000001">
    <property type="protein sequence ID" value="TQL51378.1"/>
    <property type="molecule type" value="Genomic_DNA"/>
</dbReference>
<dbReference type="Proteomes" id="UP000319516">
    <property type="component" value="Unassembled WGS sequence"/>
</dbReference>
<comment type="caution">
    <text evidence="2">The sequence shown here is derived from an EMBL/GenBank/DDBJ whole genome shotgun (WGS) entry which is preliminary data.</text>
</comment>
<gene>
    <name evidence="2" type="ORF">FB467_2521</name>
</gene>
<name>A0A542YTG3_9MICO</name>
<organism evidence="2 3">
    <name type="scientific">Ornithinicoccus hortensis</name>
    <dbReference type="NCBI Taxonomy" id="82346"/>
    <lineage>
        <taxon>Bacteria</taxon>
        <taxon>Bacillati</taxon>
        <taxon>Actinomycetota</taxon>
        <taxon>Actinomycetes</taxon>
        <taxon>Micrococcales</taxon>
        <taxon>Intrasporangiaceae</taxon>
        <taxon>Ornithinicoccus</taxon>
    </lineage>
</organism>
<sequence length="60" mass="6783">MHSRFTWDERGHSMRTARTRGDGPGPNPDYWAYCRVGYAVPTYFSASRAAVVNALLMSLM</sequence>
<feature type="compositionally biased region" description="Basic and acidic residues" evidence="1">
    <location>
        <begin position="1"/>
        <end position="12"/>
    </location>
</feature>
<reference evidence="2 3" key="1">
    <citation type="submission" date="2019-06" db="EMBL/GenBank/DDBJ databases">
        <title>Sequencing the genomes of 1000 actinobacteria strains.</title>
        <authorList>
            <person name="Klenk H.-P."/>
        </authorList>
    </citation>
    <scope>NUCLEOTIDE SEQUENCE [LARGE SCALE GENOMIC DNA]</scope>
    <source>
        <strain evidence="2 3">DSM 12335</strain>
    </source>
</reference>
<evidence type="ECO:0000313" key="2">
    <source>
        <dbReference type="EMBL" id="TQL51378.1"/>
    </source>
</evidence>
<protein>
    <submittedName>
        <fullName evidence="2">Uncharacterized protein</fullName>
    </submittedName>
</protein>
<evidence type="ECO:0000313" key="3">
    <source>
        <dbReference type="Proteomes" id="UP000319516"/>
    </source>
</evidence>
<evidence type="ECO:0000256" key="1">
    <source>
        <dbReference type="SAM" id="MobiDB-lite"/>
    </source>
</evidence>
<accession>A0A542YTG3</accession>
<keyword evidence="3" id="KW-1185">Reference proteome</keyword>
<feature type="region of interest" description="Disordered" evidence="1">
    <location>
        <begin position="1"/>
        <end position="23"/>
    </location>
</feature>